<dbReference type="Pfam" id="PF24346">
    <property type="entry name" value="DUF7507"/>
    <property type="match status" value="2"/>
</dbReference>
<evidence type="ECO:0000259" key="3">
    <source>
        <dbReference type="Pfam" id="PF19406"/>
    </source>
</evidence>
<feature type="domain" description="PKD-like" evidence="3">
    <location>
        <begin position="865"/>
        <end position="930"/>
    </location>
</feature>
<gene>
    <name evidence="5" type="ORF">DRW42_15520</name>
</gene>
<evidence type="ECO:0000256" key="1">
    <source>
        <dbReference type="SAM" id="MobiDB-lite"/>
    </source>
</evidence>
<dbReference type="InterPro" id="IPR044023">
    <property type="entry name" value="Ig_7"/>
</dbReference>
<dbReference type="InterPro" id="IPR045828">
    <property type="entry name" value="PKD_Bacteroidetes"/>
</dbReference>
<proteinExistence type="predicted"/>
<evidence type="ECO:0000259" key="2">
    <source>
        <dbReference type="Pfam" id="PF19081"/>
    </source>
</evidence>
<evidence type="ECO:0000313" key="5">
    <source>
        <dbReference type="EMBL" id="RBQ05399.1"/>
    </source>
</evidence>
<dbReference type="Gene3D" id="2.60.40.10">
    <property type="entry name" value="Immunoglobulins"/>
    <property type="match status" value="3"/>
</dbReference>
<keyword evidence="6" id="KW-1185">Reference proteome</keyword>
<dbReference type="Pfam" id="PF17963">
    <property type="entry name" value="Big_9"/>
    <property type="match status" value="1"/>
</dbReference>
<evidence type="ECO:0000259" key="4">
    <source>
        <dbReference type="Pfam" id="PF24346"/>
    </source>
</evidence>
<comment type="caution">
    <text evidence="5">The sequence shown here is derived from an EMBL/GenBank/DDBJ whole genome shotgun (WGS) entry which is preliminary data.</text>
</comment>
<dbReference type="InterPro" id="IPR006626">
    <property type="entry name" value="PbH1"/>
</dbReference>
<feature type="region of interest" description="Disordered" evidence="1">
    <location>
        <begin position="1133"/>
        <end position="1162"/>
    </location>
</feature>
<dbReference type="InterPro" id="IPR013783">
    <property type="entry name" value="Ig-like_fold"/>
</dbReference>
<evidence type="ECO:0000313" key="6">
    <source>
        <dbReference type="Proteomes" id="UP000252081"/>
    </source>
</evidence>
<protein>
    <submittedName>
        <fullName evidence="5">Uncharacterized protein</fullName>
    </submittedName>
</protein>
<feature type="domain" description="DUF7507" evidence="4">
    <location>
        <begin position="935"/>
        <end position="1037"/>
    </location>
</feature>
<sequence length="1837" mass="185703">MNKYTMRFFLNIRRSTLKIFISVLLIFIAGIGQVSAQFSVTGLFTDYKGYWTSKQGAINPIWPDNKNNLLAFTFNNINFSTGVNDALLTSKLVSFTPGLYQAFPVKNIPLPGTASNFIGLGQLEDGVDNGGVYPYSVPVTVAQILTRGIRGLDMGSCITNIPSTAAPLSFNFGAITNDSQIGDGIPDILITQVAQATGALDQVYFEDGNGNLVGNKISIDQSVMPVIGTWLPDFYDPNTGVIQPGFIKTDRPIRIWAADASAFGINSSNYSQPLVLRYKLGGSSDPAFIAFNTKFISLVTANDDLAATTLNIPVNINILANDQPNNQSALSSYTVPSVSPHGTIVKNANGTITYTPNAGYYGQDIFTYTICTNINGTVTCDDAIVTVNISPDVAAPVFSSGVNLRCQSTATTSYTASSAFATSMAFAISPNNAGTVSTSAMTTSANVGTATATVTWADDYYGAATITAIAYGSNGPKSTGYNITVNQAPTLVPGSNGTQTVCAGSPIAPATFTWGGSATDVNVTNLPAGLSTSKSGKVLTISGTPTASGTYTVTTVGQTSPCGGANATGTININPIATLVKGGGPIDQTICSGTAITPITFTWGGSATDVSYTTLPAGLTAVKNNTSKVLTISGMPTANGSFSVSTSGQLSPCTPITATSNITVNPSAGLMAGGGASNQTVCEGGSITPITYTWSGSATDVVVSNLPSGLVTSKTSNVLTISGTPSSGGTFTVNTVGQTTPCTPASLSGSVSITVTPAPTANNQAFCEILNAKISDLSATGSSVKWYTQPTGGTALASTTPLTNGTYYASQTINGCESATRASVTVTIYQTPKGFNDAKTLDCTGVFSYNIQTQNINSTANGGNSVPASFTWTVNSNANVTGAANGSGSTITQTLINTSNSTQNIVYTVTPKATVTGACVGSTFTVTVTVPVCSSLSITKSANVISVNQAGNVINYSVTVANTGNTNQNNIVISDPLLGGNLSNPTKTGNADNILEKGESWTYTGSYTVMQSDLNSNGNPTNNSGKITNNASVTTTELPVAKTATADVNMVLSPSVTLVKKGTLNLNGNTISYLFTVKNTGNVTLSNLAITDNKVTGAITLGATSLMPGGSTTATATYTISAAEKAAGSVSNTATVTGKNPSNGNVSDISGTTEGNDNPTVTNTGVYAVDDEGSLNALTGGVAVNNVLVNDKLNGNQATFANVTISQISSSNPNISIDPATGKVNVLPNTPVGNYTLIYQIEDKANPGNVKQATVTVHLTTGAILAKDDAGSANSVIGGTAVADVLSNDNYNGSTTAPTLANVTITNGTNDSNGKVTLDPATGKVSVAANTPAGIYTLTYTITDKLDASKFSTATVKVTVASGAILAKDDAGSANSVTGGTAVADVLANDNYNGSTTAPTLANVTITNGTNDSNGKVTLDPATGKVNVAANTPAGIYTLTYTITDKLDASKFSTATVKVTVASGAILAKDDAGSANSVTGGTAVADVLANDNYNGSTTAPTLTNVTITNGTNDSNGKVTLDPATGKVSVAANTPAGVYTLTYTITDKLDASKFSTATVKVTVASGAILAKDDTGSANSVTGGTAVADVLANDNYNGSTAAPTLANVTITNGTNDSNGKVTLDPATGKVSVAANTPAGIYTLTYTITDKLDASKFSTATVKVTVASGAILAKDDSGSANSVTGGTAVADVLANDNYNGSTTAPTLANVTITNGTNDSNGKVTLDPATGKVSVAANTPAGIYTLTYTITDKLDASKFSTATVKVTVASGAILAKDDTGSANSVTGGTAVADVLANDNYNGSTTAPTLANVTITNGTNDSNGKVTLDPATGKVSVAANTP</sequence>
<feature type="domain" description="Ig-like" evidence="2">
    <location>
        <begin position="758"/>
        <end position="828"/>
    </location>
</feature>
<feature type="non-terminal residue" evidence="5">
    <location>
        <position position="1837"/>
    </location>
</feature>
<dbReference type="SMART" id="SM00710">
    <property type="entry name" value="PbH1"/>
    <property type="match status" value="7"/>
</dbReference>
<organism evidence="5 6">
    <name type="scientific">Pedobacter miscanthi</name>
    <dbReference type="NCBI Taxonomy" id="2259170"/>
    <lineage>
        <taxon>Bacteria</taxon>
        <taxon>Pseudomonadati</taxon>
        <taxon>Bacteroidota</taxon>
        <taxon>Sphingobacteriia</taxon>
        <taxon>Sphingobacteriales</taxon>
        <taxon>Sphingobacteriaceae</taxon>
        <taxon>Pedobacter</taxon>
    </lineage>
</organism>
<accession>A0A366KVX7</accession>
<dbReference type="Gene3D" id="2.60.40.3440">
    <property type="match status" value="1"/>
</dbReference>
<reference evidence="5 6" key="1">
    <citation type="submission" date="2018-07" db="EMBL/GenBank/DDBJ databases">
        <title>A draft genome of a endophytic bacteria, a new species of Pedobacter.</title>
        <authorList>
            <person name="Zhang Z.D."/>
            <person name="Chen Z.J."/>
        </authorList>
    </citation>
    <scope>NUCLEOTIDE SEQUENCE [LARGE SCALE GENOMIC DNA]</scope>
    <source>
        <strain evidence="5 6">RS10</strain>
    </source>
</reference>
<dbReference type="Proteomes" id="UP000252081">
    <property type="component" value="Unassembled WGS sequence"/>
</dbReference>
<dbReference type="InterPro" id="IPR055354">
    <property type="entry name" value="DUF7507"/>
</dbReference>
<dbReference type="Pfam" id="PF19081">
    <property type="entry name" value="Ig_7"/>
    <property type="match status" value="1"/>
</dbReference>
<name>A0A366KVX7_9SPHI</name>
<feature type="domain" description="DUF7507" evidence="4">
    <location>
        <begin position="1053"/>
        <end position="1148"/>
    </location>
</feature>
<dbReference type="CDD" id="cd11304">
    <property type="entry name" value="Cadherin_repeat"/>
    <property type="match status" value="2"/>
</dbReference>
<dbReference type="Pfam" id="PF19406">
    <property type="entry name" value="PKD_5"/>
    <property type="match status" value="1"/>
</dbReference>
<dbReference type="EMBL" id="QNQU01000013">
    <property type="protein sequence ID" value="RBQ05399.1"/>
    <property type="molecule type" value="Genomic_DNA"/>
</dbReference>